<organism evidence="1 2">
    <name type="scientific">Pseudonocardia acidicola</name>
    <dbReference type="NCBI Taxonomy" id="2724939"/>
    <lineage>
        <taxon>Bacteria</taxon>
        <taxon>Bacillati</taxon>
        <taxon>Actinomycetota</taxon>
        <taxon>Actinomycetes</taxon>
        <taxon>Pseudonocardiales</taxon>
        <taxon>Pseudonocardiaceae</taxon>
        <taxon>Pseudonocardia</taxon>
    </lineage>
</organism>
<sequence>MLSVAGLAMLIRLIVQQMGTQLVAGSDPGVRVRSLLTLLGESGEPPPSPA</sequence>
<evidence type="ECO:0008006" key="3">
    <source>
        <dbReference type="Google" id="ProtNLM"/>
    </source>
</evidence>
<dbReference type="RefSeq" id="WP_169385025.1">
    <property type="nucleotide sequence ID" value="NZ_JAAXLA010000090.1"/>
</dbReference>
<reference evidence="1 2" key="1">
    <citation type="submission" date="2020-04" db="EMBL/GenBank/DDBJ databases">
        <authorList>
            <person name="Klaysubun C."/>
            <person name="Duangmal K."/>
            <person name="Lipun K."/>
        </authorList>
    </citation>
    <scope>NUCLEOTIDE SEQUENCE [LARGE SCALE GENOMIC DNA]</scope>
    <source>
        <strain evidence="1 2">K10HN5</strain>
    </source>
</reference>
<name>A0ABX1SMC1_9PSEU</name>
<protein>
    <recommendedName>
        <fullName evidence="3">STAS domain-containing protein</fullName>
    </recommendedName>
</protein>
<dbReference type="EMBL" id="JAAXLA010000090">
    <property type="protein sequence ID" value="NMI01567.1"/>
    <property type="molecule type" value="Genomic_DNA"/>
</dbReference>
<keyword evidence="2" id="KW-1185">Reference proteome</keyword>
<dbReference type="Proteomes" id="UP000820669">
    <property type="component" value="Unassembled WGS sequence"/>
</dbReference>
<proteinExistence type="predicted"/>
<evidence type="ECO:0000313" key="1">
    <source>
        <dbReference type="EMBL" id="NMI01567.1"/>
    </source>
</evidence>
<comment type="caution">
    <text evidence="1">The sequence shown here is derived from an EMBL/GenBank/DDBJ whole genome shotgun (WGS) entry which is preliminary data.</text>
</comment>
<accession>A0ABX1SMC1</accession>
<gene>
    <name evidence="1" type="ORF">HF526_30350</name>
</gene>
<evidence type="ECO:0000313" key="2">
    <source>
        <dbReference type="Proteomes" id="UP000820669"/>
    </source>
</evidence>